<dbReference type="Pfam" id="PF13041">
    <property type="entry name" value="PPR_2"/>
    <property type="match status" value="3"/>
</dbReference>
<dbReference type="NCBIfam" id="TIGR00756">
    <property type="entry name" value="PPR"/>
    <property type="match status" value="6"/>
</dbReference>
<evidence type="ECO:0000256" key="2">
    <source>
        <dbReference type="PROSITE-ProRule" id="PRU00708"/>
    </source>
</evidence>
<accession>A0AAD3RXE9</accession>
<proteinExistence type="predicted"/>
<organism evidence="3 4">
    <name type="scientific">Nepenthes gracilis</name>
    <name type="common">Slender pitcher plant</name>
    <dbReference type="NCBI Taxonomy" id="150966"/>
    <lineage>
        <taxon>Eukaryota</taxon>
        <taxon>Viridiplantae</taxon>
        <taxon>Streptophyta</taxon>
        <taxon>Embryophyta</taxon>
        <taxon>Tracheophyta</taxon>
        <taxon>Spermatophyta</taxon>
        <taxon>Magnoliopsida</taxon>
        <taxon>eudicotyledons</taxon>
        <taxon>Gunneridae</taxon>
        <taxon>Pentapetalae</taxon>
        <taxon>Caryophyllales</taxon>
        <taxon>Nepenthaceae</taxon>
        <taxon>Nepenthes</taxon>
    </lineage>
</organism>
<dbReference type="GO" id="GO:0009451">
    <property type="term" value="P:RNA modification"/>
    <property type="evidence" value="ECO:0007669"/>
    <property type="project" value="InterPro"/>
</dbReference>
<dbReference type="EMBL" id="BSYO01000001">
    <property type="protein sequence ID" value="GMG99540.1"/>
    <property type="molecule type" value="Genomic_DNA"/>
</dbReference>
<evidence type="ECO:0000313" key="4">
    <source>
        <dbReference type="Proteomes" id="UP001279734"/>
    </source>
</evidence>
<sequence length="542" mass="60724">MTSFATKYLKSSKRVLTLLDHQCLTISQLKQIQSHLTVSGTLADLFAAGRIITCFATSDYIPCIPHAYQLFIRLPRRTAYMWNTMIKTFTEQNEPNGAISLYKKMLQHGFLPNNYTFSFIIRSSIDLSDLSLGLMIHSQVVKLGWESYDFVQNGLIHLYAVCNAVGASRELLDRRLNRDVVAWTAVINGYVKSGQVTTARQLFDEMPERNAVSWSAMITGYTHMGYFIEALDLFNDMLIAGLRPNHTSIVGALIACASLGALDQGRWIHAYVDRNGMELDIKLGTALVDLYAKCGCIETAIRVFEDMQQRDVFAFTSLITGLSNHGMSARAIQLFRRMQEEGVNPNEVTFICILSACSRTGLVEKGLEIFMSMQNLYGIEPGIEHYGCLMDLLGRAGLLKEAEEVVKGMPVEPDAYVLGALLNACRVHGNVEMGAEMVERLMGQSLDRCGVHTLLSNMYASANQWDGVEKVRKKMEEDKVKKMPGCSLIELNGIVHEFGVGLSQQQLALDSWRARWLLTVEHLWMHICSGTTASVGRWRKKM</sequence>
<dbReference type="FunFam" id="1.25.40.10:FF:000348">
    <property type="entry name" value="Pentatricopeptide repeat-containing protein chloroplastic"/>
    <property type="match status" value="1"/>
</dbReference>
<dbReference type="FunFam" id="1.25.40.10:FF:000184">
    <property type="entry name" value="Pentatricopeptide repeat-containing protein, chloroplastic"/>
    <property type="match status" value="1"/>
</dbReference>
<dbReference type="Proteomes" id="UP001279734">
    <property type="component" value="Unassembled WGS sequence"/>
</dbReference>
<dbReference type="PANTHER" id="PTHR47926">
    <property type="entry name" value="PENTATRICOPEPTIDE REPEAT-CONTAINING PROTEIN"/>
    <property type="match status" value="1"/>
</dbReference>
<keyword evidence="1" id="KW-0677">Repeat</keyword>
<dbReference type="PROSITE" id="PS51375">
    <property type="entry name" value="PPR"/>
    <property type="match status" value="5"/>
</dbReference>
<dbReference type="InterPro" id="IPR046848">
    <property type="entry name" value="E_motif"/>
</dbReference>
<protein>
    <recommendedName>
        <fullName evidence="5">Pentatricopeptide repeat-containing protein</fullName>
    </recommendedName>
</protein>
<keyword evidence="4" id="KW-1185">Reference proteome</keyword>
<feature type="repeat" description="PPR" evidence="2">
    <location>
        <begin position="210"/>
        <end position="244"/>
    </location>
</feature>
<reference evidence="3" key="1">
    <citation type="submission" date="2023-05" db="EMBL/GenBank/DDBJ databases">
        <title>Nepenthes gracilis genome sequencing.</title>
        <authorList>
            <person name="Fukushima K."/>
        </authorList>
    </citation>
    <scope>NUCLEOTIDE SEQUENCE</scope>
    <source>
        <strain evidence="3">SING2019-196</strain>
    </source>
</reference>
<dbReference type="InterPro" id="IPR011990">
    <property type="entry name" value="TPR-like_helical_dom_sf"/>
</dbReference>
<comment type="caution">
    <text evidence="3">The sequence shown here is derived from an EMBL/GenBank/DDBJ whole genome shotgun (WGS) entry which is preliminary data.</text>
</comment>
<evidence type="ECO:0000256" key="1">
    <source>
        <dbReference type="ARBA" id="ARBA00022737"/>
    </source>
</evidence>
<evidence type="ECO:0008006" key="5">
    <source>
        <dbReference type="Google" id="ProtNLM"/>
    </source>
</evidence>
<feature type="repeat" description="PPR" evidence="2">
    <location>
        <begin position="346"/>
        <end position="381"/>
    </location>
</feature>
<dbReference type="InterPro" id="IPR002885">
    <property type="entry name" value="PPR_rpt"/>
</dbReference>
<feature type="repeat" description="PPR" evidence="2">
    <location>
        <begin position="311"/>
        <end position="345"/>
    </location>
</feature>
<name>A0AAD3RXE9_NEPGR</name>
<dbReference type="Pfam" id="PF20431">
    <property type="entry name" value="E_motif"/>
    <property type="match status" value="1"/>
</dbReference>
<feature type="repeat" description="PPR" evidence="2">
    <location>
        <begin position="78"/>
        <end position="112"/>
    </location>
</feature>
<evidence type="ECO:0000313" key="3">
    <source>
        <dbReference type="EMBL" id="GMG99540.1"/>
    </source>
</evidence>
<feature type="repeat" description="PPR" evidence="2">
    <location>
        <begin position="179"/>
        <end position="209"/>
    </location>
</feature>
<dbReference type="Pfam" id="PF01535">
    <property type="entry name" value="PPR"/>
    <property type="match status" value="2"/>
</dbReference>
<dbReference type="PANTHER" id="PTHR47926:SF416">
    <property type="entry name" value="(WILD MALAYSIAN BANANA) HYPOTHETICAL PROTEIN"/>
    <property type="match status" value="1"/>
</dbReference>
<dbReference type="AlphaFoldDB" id="A0AAD3RXE9"/>
<dbReference type="GO" id="GO:0003723">
    <property type="term" value="F:RNA binding"/>
    <property type="evidence" value="ECO:0007669"/>
    <property type="project" value="InterPro"/>
</dbReference>
<gene>
    <name evidence="3" type="ORF">Nepgr_001380</name>
</gene>
<dbReference type="InterPro" id="IPR046960">
    <property type="entry name" value="PPR_At4g14850-like_plant"/>
</dbReference>
<dbReference type="Gene3D" id="1.25.40.10">
    <property type="entry name" value="Tetratricopeptide repeat domain"/>
    <property type="match status" value="3"/>
</dbReference>